<keyword evidence="5" id="KW-1185">Reference proteome</keyword>
<dbReference type="SUPFAM" id="SSF75005">
    <property type="entry name" value="Arabinanase/levansucrase/invertase"/>
    <property type="match status" value="1"/>
</dbReference>
<dbReference type="PANTHER" id="PTHR34106:SF5">
    <property type="entry name" value="GLYCOSIDASE"/>
    <property type="match status" value="1"/>
</dbReference>
<comment type="caution">
    <text evidence="4">The sequence shown here is derived from an EMBL/GenBank/DDBJ whole genome shotgun (WGS) entry which is preliminary data.</text>
</comment>
<dbReference type="PIRSF" id="PIRSF016202">
    <property type="entry name" value="PH1107"/>
    <property type="match status" value="1"/>
</dbReference>
<evidence type="ECO:0000256" key="2">
    <source>
        <dbReference type="ARBA" id="ARBA00022679"/>
    </source>
</evidence>
<name>A0A5C6D3R3_9BACT</name>
<accession>A0A5C6D3R3</accession>
<organism evidence="4 5">
    <name type="scientific">Novipirellula artificiosorum</name>
    <dbReference type="NCBI Taxonomy" id="2528016"/>
    <lineage>
        <taxon>Bacteria</taxon>
        <taxon>Pseudomonadati</taxon>
        <taxon>Planctomycetota</taxon>
        <taxon>Planctomycetia</taxon>
        <taxon>Pirellulales</taxon>
        <taxon>Pirellulaceae</taxon>
        <taxon>Novipirellula</taxon>
    </lineage>
</organism>
<dbReference type="Pfam" id="PF04041">
    <property type="entry name" value="Glyco_hydro_130"/>
    <property type="match status" value="1"/>
</dbReference>
<dbReference type="CDD" id="cd18612">
    <property type="entry name" value="GH130_Lin0857-like"/>
    <property type="match status" value="1"/>
</dbReference>
<keyword evidence="1 4" id="KW-0328">Glycosyltransferase</keyword>
<sequence length="356" mass="39227">MNSQLTKKRLLSPADIKPTNDVFEVIGVFNPGVIYIDDDVLMLARIAERPLEDRRGFTGLPRWTSGGDSTVDWVANAELQSIDSRVVKTKVDGCLRLTSVSYLQVFRRKRGSADPWSLGSRFLPNSPLESFGIEDARITQIDQTYWITYVAVSPTGVATVLASSDDMLTLERHGIIFPPENKDVVLFPSKINGQYYALHRPNPSSRFSPPQIWLARSDDLIHWGDHAPLVAGCHCWEGDRIGAGTPPILIDEGWLLAYHGCSRPASETAAGQVGVYSAGLLLLDRDDPSRVLTRSSAPLLFPTTSYETTGFVPDVVFPTAMIDAGESIDLYYGAADTSIAFVTMKKQALLDSLHWN</sequence>
<dbReference type="GO" id="GO:0016757">
    <property type="term" value="F:glycosyltransferase activity"/>
    <property type="evidence" value="ECO:0007669"/>
    <property type="project" value="UniProtKB-KW"/>
</dbReference>
<evidence type="ECO:0000256" key="3">
    <source>
        <dbReference type="ARBA" id="ARBA00024356"/>
    </source>
</evidence>
<gene>
    <name evidence="4" type="ORF">Poly41_62570</name>
</gene>
<dbReference type="InterPro" id="IPR023296">
    <property type="entry name" value="Glyco_hydro_beta-prop_sf"/>
</dbReference>
<dbReference type="EMBL" id="SJPV01000017">
    <property type="protein sequence ID" value="TWU31388.1"/>
    <property type="molecule type" value="Genomic_DNA"/>
</dbReference>
<dbReference type="OrthoDB" id="9759709at2"/>
<keyword evidence="2 4" id="KW-0808">Transferase</keyword>
<dbReference type="AlphaFoldDB" id="A0A5C6D3R3"/>
<evidence type="ECO:0000313" key="4">
    <source>
        <dbReference type="EMBL" id="TWU31388.1"/>
    </source>
</evidence>
<dbReference type="InterPro" id="IPR007184">
    <property type="entry name" value="Mannoside_phosphorylase"/>
</dbReference>
<dbReference type="PANTHER" id="PTHR34106">
    <property type="entry name" value="GLYCOSIDASE"/>
    <property type="match status" value="1"/>
</dbReference>
<protein>
    <submittedName>
        <fullName evidence="4">Beta-1,4-mannooligosaccharide phosphorylase</fullName>
        <ecNumber evidence="4">2.4.1.-</ecNumber>
    </submittedName>
</protein>
<evidence type="ECO:0000313" key="5">
    <source>
        <dbReference type="Proteomes" id="UP000319143"/>
    </source>
</evidence>
<evidence type="ECO:0000256" key="1">
    <source>
        <dbReference type="ARBA" id="ARBA00022676"/>
    </source>
</evidence>
<dbReference type="Proteomes" id="UP000319143">
    <property type="component" value="Unassembled WGS sequence"/>
</dbReference>
<dbReference type="Gene3D" id="2.115.10.20">
    <property type="entry name" value="Glycosyl hydrolase domain, family 43"/>
    <property type="match status" value="1"/>
</dbReference>
<dbReference type="EC" id="2.4.1.-" evidence="4"/>
<dbReference type="RefSeq" id="WP_146530971.1">
    <property type="nucleotide sequence ID" value="NZ_SJPV01000017.1"/>
</dbReference>
<proteinExistence type="inferred from homology"/>
<comment type="similarity">
    <text evidence="3">Belongs to the glycosyl hydrolase 130 family.</text>
</comment>
<reference evidence="4 5" key="1">
    <citation type="submission" date="2019-02" db="EMBL/GenBank/DDBJ databases">
        <title>Deep-cultivation of Planctomycetes and their phenomic and genomic characterization uncovers novel biology.</title>
        <authorList>
            <person name="Wiegand S."/>
            <person name="Jogler M."/>
            <person name="Boedeker C."/>
            <person name="Pinto D."/>
            <person name="Vollmers J."/>
            <person name="Rivas-Marin E."/>
            <person name="Kohn T."/>
            <person name="Peeters S.H."/>
            <person name="Heuer A."/>
            <person name="Rast P."/>
            <person name="Oberbeckmann S."/>
            <person name="Bunk B."/>
            <person name="Jeske O."/>
            <person name="Meyerdierks A."/>
            <person name="Storesund J.E."/>
            <person name="Kallscheuer N."/>
            <person name="Luecker S."/>
            <person name="Lage O.M."/>
            <person name="Pohl T."/>
            <person name="Merkel B.J."/>
            <person name="Hornburger P."/>
            <person name="Mueller R.-W."/>
            <person name="Bruemmer F."/>
            <person name="Labrenz M."/>
            <person name="Spormann A.M."/>
            <person name="Op Den Camp H."/>
            <person name="Overmann J."/>
            <person name="Amann R."/>
            <person name="Jetten M.S.M."/>
            <person name="Mascher T."/>
            <person name="Medema M.H."/>
            <person name="Devos D.P."/>
            <person name="Kaster A.-K."/>
            <person name="Ovreas L."/>
            <person name="Rohde M."/>
            <person name="Galperin M.Y."/>
            <person name="Jogler C."/>
        </authorList>
    </citation>
    <scope>NUCLEOTIDE SEQUENCE [LARGE SCALE GENOMIC DNA]</scope>
    <source>
        <strain evidence="4 5">Poly41</strain>
    </source>
</reference>